<dbReference type="AlphaFoldDB" id="J1Q7C4"/>
<protein>
    <submittedName>
        <fullName evidence="1">RepA domain-containing protein</fullName>
    </submittedName>
</protein>
<sequence length="115" mass="12683">MALSDLKKKSLQSNKPSFTVDEFIDDAHNYALGLPQIVSLRQLLPEEDEPPRLPMRHATFTLSEEAISALSELSELTGEPKSKLIRKLILRATKSVQFDLAKVKTAKAKLPPGGS</sequence>
<name>J1Q7C4_9ALTE</name>
<proteinExistence type="predicted"/>
<evidence type="ECO:0000313" key="2">
    <source>
        <dbReference type="Proteomes" id="UP000012043"/>
    </source>
</evidence>
<accession>J1Q7C4</accession>
<dbReference type="PATRIC" id="fig|1197174.4.peg.146"/>
<comment type="caution">
    <text evidence="1">The sequence shown here is derived from an EMBL/GenBank/DDBJ whole genome shotgun (WGS) entry which is preliminary data.</text>
</comment>
<keyword evidence="2" id="KW-1185">Reference proteome</keyword>
<gene>
    <name evidence="1" type="ORF">AEST_01490</name>
</gene>
<evidence type="ECO:0000313" key="1">
    <source>
        <dbReference type="EMBL" id="EJI87108.1"/>
    </source>
</evidence>
<reference evidence="1 2" key="1">
    <citation type="journal article" date="2012" name="J. Bacteriol.">
        <title>Genome Sequence of Pectin-Degrading Alishewanella aestuarii Strain B11T, Isolated from Tidal Flat Sediment.</title>
        <authorList>
            <person name="Jung J."/>
            <person name="Choi S."/>
            <person name="Chun J."/>
            <person name="Park W."/>
        </authorList>
    </citation>
    <scope>NUCLEOTIDE SEQUENCE [LARGE SCALE GENOMIC DNA]</scope>
    <source>
        <strain evidence="1 2">B11</strain>
    </source>
</reference>
<dbReference type="EMBL" id="ALAB01000001">
    <property type="protein sequence ID" value="EJI87108.1"/>
    <property type="molecule type" value="Genomic_DNA"/>
</dbReference>
<organism evidence="1 2">
    <name type="scientific">Alishewanella aestuarii B11</name>
    <dbReference type="NCBI Taxonomy" id="1197174"/>
    <lineage>
        <taxon>Bacteria</taxon>
        <taxon>Pseudomonadati</taxon>
        <taxon>Pseudomonadota</taxon>
        <taxon>Gammaproteobacteria</taxon>
        <taxon>Alteromonadales</taxon>
        <taxon>Alteromonadaceae</taxon>
        <taxon>Alishewanella</taxon>
    </lineage>
</organism>
<dbReference type="Proteomes" id="UP000012043">
    <property type="component" value="Unassembled WGS sequence"/>
</dbReference>